<dbReference type="GeneID" id="24438078"/>
<sequence>MLFSLDGFQYLKTMTFINQQTFGMMTQQKRYSQQNQVKHVLMALSKKKLCTSLEVQADYVLVIGKQNKYSIIHQQISHTLNALILNAVILPRFRSLMLFHLHLCSTYLSLIKMSLTSYARVEFKAIHLLKRLLQIRNADQMSNTAVGIEQQTENSMQIMDIVFLKIESVFHKLFNYQMSILINHNYLWQHFLQMINLLN</sequence>
<accession>W7XLD6</accession>
<name>W7XLD6_TETTS</name>
<evidence type="ECO:0000313" key="1">
    <source>
        <dbReference type="EMBL" id="EWS76104.1"/>
    </source>
</evidence>
<gene>
    <name evidence="1" type="ORF">TTHERM_000261889</name>
</gene>
<dbReference type="Proteomes" id="UP000009168">
    <property type="component" value="Unassembled WGS sequence"/>
</dbReference>
<protein>
    <submittedName>
        <fullName evidence="1">Uncharacterized protein</fullName>
    </submittedName>
</protein>
<proteinExistence type="predicted"/>
<organism evidence="1 2">
    <name type="scientific">Tetrahymena thermophila (strain SB210)</name>
    <dbReference type="NCBI Taxonomy" id="312017"/>
    <lineage>
        <taxon>Eukaryota</taxon>
        <taxon>Sar</taxon>
        <taxon>Alveolata</taxon>
        <taxon>Ciliophora</taxon>
        <taxon>Intramacronucleata</taxon>
        <taxon>Oligohymenophorea</taxon>
        <taxon>Hymenostomatida</taxon>
        <taxon>Tetrahymenina</taxon>
        <taxon>Tetrahymenidae</taxon>
        <taxon>Tetrahymena</taxon>
    </lineage>
</organism>
<dbReference type="RefSeq" id="XP_012651344.1">
    <property type="nucleotide sequence ID" value="XM_012795890.1"/>
</dbReference>
<evidence type="ECO:0000313" key="2">
    <source>
        <dbReference type="Proteomes" id="UP000009168"/>
    </source>
</evidence>
<dbReference type="InParanoid" id="W7XLD6"/>
<dbReference type="AlphaFoldDB" id="W7XLD6"/>
<dbReference type="EMBL" id="GG662830">
    <property type="protein sequence ID" value="EWS76104.1"/>
    <property type="molecule type" value="Genomic_DNA"/>
</dbReference>
<keyword evidence="2" id="KW-1185">Reference proteome</keyword>
<reference evidence="2" key="1">
    <citation type="journal article" date="2006" name="PLoS Biol.">
        <title>Macronuclear genome sequence of the ciliate Tetrahymena thermophila, a model eukaryote.</title>
        <authorList>
            <person name="Eisen J.A."/>
            <person name="Coyne R.S."/>
            <person name="Wu M."/>
            <person name="Wu D."/>
            <person name="Thiagarajan M."/>
            <person name="Wortman J.R."/>
            <person name="Badger J.H."/>
            <person name="Ren Q."/>
            <person name="Amedeo P."/>
            <person name="Jones K.M."/>
            <person name="Tallon L.J."/>
            <person name="Delcher A.L."/>
            <person name="Salzberg S.L."/>
            <person name="Silva J.C."/>
            <person name="Haas B.J."/>
            <person name="Majoros W.H."/>
            <person name="Farzad M."/>
            <person name="Carlton J.M."/>
            <person name="Smith R.K. Jr."/>
            <person name="Garg J."/>
            <person name="Pearlman R.E."/>
            <person name="Karrer K.M."/>
            <person name="Sun L."/>
            <person name="Manning G."/>
            <person name="Elde N.C."/>
            <person name="Turkewitz A.P."/>
            <person name="Asai D.J."/>
            <person name="Wilkes D.E."/>
            <person name="Wang Y."/>
            <person name="Cai H."/>
            <person name="Collins K."/>
            <person name="Stewart B.A."/>
            <person name="Lee S.R."/>
            <person name="Wilamowska K."/>
            <person name="Weinberg Z."/>
            <person name="Ruzzo W.L."/>
            <person name="Wloga D."/>
            <person name="Gaertig J."/>
            <person name="Frankel J."/>
            <person name="Tsao C.-C."/>
            <person name="Gorovsky M.A."/>
            <person name="Keeling P.J."/>
            <person name="Waller R.F."/>
            <person name="Patron N.J."/>
            <person name="Cherry J.M."/>
            <person name="Stover N.A."/>
            <person name="Krieger C.J."/>
            <person name="del Toro C."/>
            <person name="Ryder H.F."/>
            <person name="Williamson S.C."/>
            <person name="Barbeau R.A."/>
            <person name="Hamilton E.P."/>
            <person name="Orias E."/>
        </authorList>
    </citation>
    <scope>NUCLEOTIDE SEQUENCE [LARGE SCALE GENOMIC DNA]</scope>
    <source>
        <strain evidence="2">SB210</strain>
    </source>
</reference>
<dbReference type="KEGG" id="tet:TTHERM_000261889"/>